<evidence type="ECO:0000256" key="2">
    <source>
        <dbReference type="ARBA" id="ARBA00022525"/>
    </source>
</evidence>
<accession>A0A366DZ02</accession>
<dbReference type="InterPro" id="IPR012334">
    <property type="entry name" value="Pectin_lyas_fold"/>
</dbReference>
<sequence>MKLSLALLLFIVVSIGWFLYFPSNQNQVNKSNNIYVATDGNDENPGTKTKPFRSLAKAAAEATPGTTVLIREGTYKEVLIVQHSGSEAEPIHFRPYKAEQVILSGQNIANEAGDTALITIEDKNHVTVSGLTIQDLTTILNDETVMGIYVTGNSNDVVLNNNHIQRVETHADEGNAHGIAVYGTGAIRDITISNNTVEDLKLGTSESIVLNGNVEDFQVEGNLVRRNNNIGIDVIGYEGVATDQSVDYARNGLIKDNVVYQISSYSNPAYGEEYVAAGIYVDGGTDIVIDNNRVYENDIGIEATSEHAAKFAENIEITNNTIYNNYYTGIAIGGYDEERGGTKNSSISHNIIYRNDTKELGGGQLLIQHDVRDNIIEKNILTAGPTRIFVANYFQTVMNNKWSRNVFHYEPEKEGIWTWKDNDYTSFQAFQKVTNNDEKSKYINVVFRDEKAFDFELVKDSPTYDIVK</sequence>
<dbReference type="GO" id="GO:0005576">
    <property type="term" value="C:extracellular region"/>
    <property type="evidence" value="ECO:0007669"/>
    <property type="project" value="UniProtKB-SubCell"/>
</dbReference>
<evidence type="ECO:0000256" key="3">
    <source>
        <dbReference type="ARBA" id="ARBA00022729"/>
    </source>
</evidence>
<dbReference type="AlphaFoldDB" id="A0A366DZ02"/>
<evidence type="ECO:0000313" key="6">
    <source>
        <dbReference type="EMBL" id="RBO95267.1"/>
    </source>
</evidence>
<dbReference type="PANTHER" id="PTHR40088:SF2">
    <property type="entry name" value="SECRETED SUGAR HYDROLASE"/>
    <property type="match status" value="1"/>
</dbReference>
<dbReference type="SMART" id="SM00710">
    <property type="entry name" value="PbH1"/>
    <property type="match status" value="7"/>
</dbReference>
<feature type="domain" description="DUF1565" evidence="4">
    <location>
        <begin position="39"/>
        <end position="260"/>
    </location>
</feature>
<evidence type="ECO:0000259" key="4">
    <source>
        <dbReference type="Pfam" id="PF07602"/>
    </source>
</evidence>
<dbReference type="InterPro" id="IPR011050">
    <property type="entry name" value="Pectin_lyase_fold/virulence"/>
</dbReference>
<comment type="caution">
    <text evidence="6">The sequence shown here is derived from an EMBL/GenBank/DDBJ whole genome shotgun (WGS) entry which is preliminary data.</text>
</comment>
<dbReference type="InterPro" id="IPR039448">
    <property type="entry name" value="Beta_helix"/>
</dbReference>
<evidence type="ECO:0000259" key="5">
    <source>
        <dbReference type="Pfam" id="PF13229"/>
    </source>
</evidence>
<proteinExistence type="predicted"/>
<dbReference type="Pfam" id="PF13229">
    <property type="entry name" value="Beta_helix"/>
    <property type="match status" value="1"/>
</dbReference>
<dbReference type="InterPro" id="IPR011459">
    <property type="entry name" value="DUF1565"/>
</dbReference>
<protein>
    <submittedName>
        <fullName evidence="6">Parallel beta-helix repeat protein</fullName>
    </submittedName>
</protein>
<evidence type="ECO:0000313" key="7">
    <source>
        <dbReference type="Proteomes" id="UP000252254"/>
    </source>
</evidence>
<keyword evidence="2" id="KW-0964">Secreted</keyword>
<feature type="domain" description="Right handed beta helix" evidence="5">
    <location>
        <begin position="276"/>
        <end position="425"/>
    </location>
</feature>
<keyword evidence="7" id="KW-1185">Reference proteome</keyword>
<gene>
    <name evidence="6" type="ORF">DES48_109104</name>
</gene>
<evidence type="ECO:0000256" key="1">
    <source>
        <dbReference type="ARBA" id="ARBA00004613"/>
    </source>
</evidence>
<dbReference type="Gene3D" id="2.160.20.10">
    <property type="entry name" value="Single-stranded right-handed beta-helix, Pectin lyase-like"/>
    <property type="match status" value="2"/>
</dbReference>
<organism evidence="6 7">
    <name type="scientific">Paraliobacillus ryukyuensis</name>
    <dbReference type="NCBI Taxonomy" id="200904"/>
    <lineage>
        <taxon>Bacteria</taxon>
        <taxon>Bacillati</taxon>
        <taxon>Bacillota</taxon>
        <taxon>Bacilli</taxon>
        <taxon>Bacillales</taxon>
        <taxon>Bacillaceae</taxon>
        <taxon>Paraliobacillus</taxon>
    </lineage>
</organism>
<dbReference type="EMBL" id="QNRI01000009">
    <property type="protein sequence ID" value="RBO95267.1"/>
    <property type="molecule type" value="Genomic_DNA"/>
</dbReference>
<dbReference type="Pfam" id="PF07602">
    <property type="entry name" value="DUF1565"/>
    <property type="match status" value="1"/>
</dbReference>
<dbReference type="OrthoDB" id="9795486at2"/>
<comment type="subcellular location">
    <subcellularLocation>
        <location evidence="1">Secreted</location>
    </subcellularLocation>
</comment>
<keyword evidence="3" id="KW-0732">Signal</keyword>
<dbReference type="InterPro" id="IPR052052">
    <property type="entry name" value="Polysaccharide_Lyase_9"/>
</dbReference>
<dbReference type="SUPFAM" id="SSF51126">
    <property type="entry name" value="Pectin lyase-like"/>
    <property type="match status" value="1"/>
</dbReference>
<dbReference type="GO" id="GO:0016837">
    <property type="term" value="F:carbon-oxygen lyase activity, acting on polysaccharides"/>
    <property type="evidence" value="ECO:0007669"/>
    <property type="project" value="TreeGrafter"/>
</dbReference>
<dbReference type="RefSeq" id="WP_113869648.1">
    <property type="nucleotide sequence ID" value="NZ_BAABQN010000006.1"/>
</dbReference>
<reference evidence="6 7" key="1">
    <citation type="submission" date="2018-06" db="EMBL/GenBank/DDBJ databases">
        <title>Genomic Encyclopedia of Type Strains, Phase IV (KMG-IV): sequencing the most valuable type-strain genomes for metagenomic binning, comparative biology and taxonomic classification.</title>
        <authorList>
            <person name="Goeker M."/>
        </authorList>
    </citation>
    <scope>NUCLEOTIDE SEQUENCE [LARGE SCALE GENOMIC DNA]</scope>
    <source>
        <strain evidence="6 7">DSM 15140</strain>
    </source>
</reference>
<name>A0A366DZ02_9BACI</name>
<dbReference type="InterPro" id="IPR006626">
    <property type="entry name" value="PbH1"/>
</dbReference>
<dbReference type="STRING" id="200904.GCA_900168775_03495"/>
<dbReference type="PANTHER" id="PTHR40088">
    <property type="entry name" value="PECTATE LYASE (EUROFUNG)"/>
    <property type="match status" value="1"/>
</dbReference>
<dbReference type="Proteomes" id="UP000252254">
    <property type="component" value="Unassembled WGS sequence"/>
</dbReference>